<feature type="region of interest" description="Disordered" evidence="1">
    <location>
        <begin position="238"/>
        <end position="259"/>
    </location>
</feature>
<dbReference type="Proteomes" id="UP000324974">
    <property type="component" value="Chromosome"/>
</dbReference>
<organism evidence="4 5">
    <name type="scientific">Limnoglobus roseus</name>
    <dbReference type="NCBI Taxonomy" id="2598579"/>
    <lineage>
        <taxon>Bacteria</taxon>
        <taxon>Pseudomonadati</taxon>
        <taxon>Planctomycetota</taxon>
        <taxon>Planctomycetia</taxon>
        <taxon>Gemmatales</taxon>
        <taxon>Gemmataceae</taxon>
        <taxon>Limnoglobus</taxon>
    </lineage>
</organism>
<dbReference type="EMBL" id="CP042425">
    <property type="protein sequence ID" value="QEL13225.1"/>
    <property type="molecule type" value="Genomic_DNA"/>
</dbReference>
<gene>
    <name evidence="4" type="primary">cpaB_1</name>
    <name evidence="4" type="ORF">PX52LOC_00079</name>
</gene>
<proteinExistence type="predicted"/>
<dbReference type="SMART" id="SM00858">
    <property type="entry name" value="SAF"/>
    <property type="match status" value="2"/>
</dbReference>
<dbReference type="AlphaFoldDB" id="A0A5C1A4D6"/>
<evidence type="ECO:0000256" key="1">
    <source>
        <dbReference type="SAM" id="MobiDB-lite"/>
    </source>
</evidence>
<evidence type="ECO:0000256" key="2">
    <source>
        <dbReference type="SAM" id="SignalP"/>
    </source>
</evidence>
<feature type="domain" description="SAF" evidence="3">
    <location>
        <begin position="38"/>
        <end position="104"/>
    </location>
</feature>
<keyword evidence="5" id="KW-1185">Reference proteome</keyword>
<accession>A0A5C1A4D6</accession>
<sequence>MKQKNLILMVVAVGCGLAAAFLTSRMSAGPKTEAIPQREVWVAVKDLNPPTKFTKESIKDLVKKKVMNASDVAEDAIETEEELLEQSLVQAVTSNVPLQKSHVNKNGEVPIPTGKAGLMSLKLPLEQVTPFIKPTSRVNLLGTVTNRTTNKVSGTVLIPNMHVTAVDSDYIPAPGAPQGKMQVQVITLAVSIDETRLIRMAQTAGVTMSLMLIGKPEEQANVANSEWDVDRVIGWINDAASGSGGQPQGTTPPTTPTPVVPQYVKVPVAIEDLAEGLELTSDVIATKFKMIDFVEAPGNAVVDLKGHIGHFLKKEVGANQFLTEAIVSNKPPVKPTKAAPDDAPSTKEGTELPPKVAAKKKPFVDKSITTPSGTKTFRYEQQEDMSWKLIGEIQPDGTIAPTNGGIAPTPADEKKAEPQGEPRRIS</sequence>
<evidence type="ECO:0000313" key="5">
    <source>
        <dbReference type="Proteomes" id="UP000324974"/>
    </source>
</evidence>
<dbReference type="InterPro" id="IPR013974">
    <property type="entry name" value="SAF"/>
</dbReference>
<feature type="chain" id="PRO_5022793404" evidence="2">
    <location>
        <begin position="21"/>
        <end position="426"/>
    </location>
</feature>
<feature type="signal peptide" evidence="2">
    <location>
        <begin position="1"/>
        <end position="20"/>
    </location>
</feature>
<dbReference type="OrthoDB" id="281109at2"/>
<keyword evidence="2" id="KW-0732">Signal</keyword>
<protein>
    <submittedName>
        <fullName evidence="4">Flp pilus assembly protein CpaB</fullName>
    </submittedName>
</protein>
<feature type="domain" description="SAF" evidence="3">
    <location>
        <begin position="264"/>
        <end position="328"/>
    </location>
</feature>
<evidence type="ECO:0000259" key="3">
    <source>
        <dbReference type="SMART" id="SM00858"/>
    </source>
</evidence>
<evidence type="ECO:0000313" key="4">
    <source>
        <dbReference type="EMBL" id="QEL13225.1"/>
    </source>
</evidence>
<reference evidence="5" key="1">
    <citation type="submission" date="2019-08" db="EMBL/GenBank/DDBJ databases">
        <title>Limnoglobus roseus gen. nov., sp. nov., a novel freshwater planctomycete with a giant genome from the family Gemmataceae.</title>
        <authorList>
            <person name="Kulichevskaya I.S."/>
            <person name="Naumoff D.G."/>
            <person name="Miroshnikov K."/>
            <person name="Ivanova A."/>
            <person name="Philippov D.A."/>
            <person name="Hakobyan A."/>
            <person name="Rijpstra I.C."/>
            <person name="Sinninghe Damste J.S."/>
            <person name="Liesack W."/>
            <person name="Dedysh S.N."/>
        </authorList>
    </citation>
    <scope>NUCLEOTIDE SEQUENCE [LARGE SCALE GENOMIC DNA]</scope>
    <source>
        <strain evidence="5">PX52</strain>
    </source>
</reference>
<feature type="region of interest" description="Disordered" evidence="1">
    <location>
        <begin position="330"/>
        <end position="352"/>
    </location>
</feature>
<dbReference type="RefSeq" id="WP_149108208.1">
    <property type="nucleotide sequence ID" value="NZ_CP042425.1"/>
</dbReference>
<dbReference type="PROSITE" id="PS51257">
    <property type="entry name" value="PROKAR_LIPOPROTEIN"/>
    <property type="match status" value="1"/>
</dbReference>
<dbReference type="KEGG" id="lrs:PX52LOC_00079"/>
<name>A0A5C1A4D6_9BACT</name>
<feature type="compositionally biased region" description="Basic and acidic residues" evidence="1">
    <location>
        <begin position="411"/>
        <end position="426"/>
    </location>
</feature>
<feature type="region of interest" description="Disordered" evidence="1">
    <location>
        <begin position="394"/>
        <end position="426"/>
    </location>
</feature>